<accession>A0A1Y1I5S3</accession>
<feature type="compositionally biased region" description="Basic residues" evidence="1">
    <location>
        <begin position="46"/>
        <end position="56"/>
    </location>
</feature>
<reference evidence="2 3" key="1">
    <citation type="journal article" date="2014" name="Nat. Commun.">
        <title>Klebsormidium flaccidum genome reveals primary factors for plant terrestrial adaptation.</title>
        <authorList>
            <person name="Hori K."/>
            <person name="Maruyama F."/>
            <person name="Fujisawa T."/>
            <person name="Togashi T."/>
            <person name="Yamamoto N."/>
            <person name="Seo M."/>
            <person name="Sato S."/>
            <person name="Yamada T."/>
            <person name="Mori H."/>
            <person name="Tajima N."/>
            <person name="Moriyama T."/>
            <person name="Ikeuchi M."/>
            <person name="Watanabe M."/>
            <person name="Wada H."/>
            <person name="Kobayashi K."/>
            <person name="Saito M."/>
            <person name="Masuda T."/>
            <person name="Sasaki-Sekimoto Y."/>
            <person name="Mashiguchi K."/>
            <person name="Awai K."/>
            <person name="Shimojima M."/>
            <person name="Masuda S."/>
            <person name="Iwai M."/>
            <person name="Nobusawa T."/>
            <person name="Narise T."/>
            <person name="Kondo S."/>
            <person name="Saito H."/>
            <person name="Sato R."/>
            <person name="Murakawa M."/>
            <person name="Ihara Y."/>
            <person name="Oshima-Yamada Y."/>
            <person name="Ohtaka K."/>
            <person name="Satoh M."/>
            <person name="Sonobe K."/>
            <person name="Ishii M."/>
            <person name="Ohtani R."/>
            <person name="Kanamori-Sato M."/>
            <person name="Honoki R."/>
            <person name="Miyazaki D."/>
            <person name="Mochizuki H."/>
            <person name="Umetsu J."/>
            <person name="Higashi K."/>
            <person name="Shibata D."/>
            <person name="Kamiya Y."/>
            <person name="Sato N."/>
            <person name="Nakamura Y."/>
            <person name="Tabata S."/>
            <person name="Ida S."/>
            <person name="Kurokawa K."/>
            <person name="Ohta H."/>
        </authorList>
    </citation>
    <scope>NUCLEOTIDE SEQUENCE [LARGE SCALE GENOMIC DNA]</scope>
    <source>
        <strain evidence="2 3">NIES-2285</strain>
    </source>
</reference>
<proteinExistence type="predicted"/>
<keyword evidence="3" id="KW-1185">Reference proteome</keyword>
<organism evidence="2 3">
    <name type="scientific">Klebsormidium nitens</name>
    <name type="common">Green alga</name>
    <name type="synonym">Ulothrix nitens</name>
    <dbReference type="NCBI Taxonomy" id="105231"/>
    <lineage>
        <taxon>Eukaryota</taxon>
        <taxon>Viridiplantae</taxon>
        <taxon>Streptophyta</taxon>
        <taxon>Klebsormidiophyceae</taxon>
        <taxon>Klebsormidiales</taxon>
        <taxon>Klebsormidiaceae</taxon>
        <taxon>Klebsormidium</taxon>
    </lineage>
</organism>
<evidence type="ECO:0000313" key="3">
    <source>
        <dbReference type="Proteomes" id="UP000054558"/>
    </source>
</evidence>
<evidence type="ECO:0000256" key="1">
    <source>
        <dbReference type="SAM" id="MobiDB-lite"/>
    </source>
</evidence>
<gene>
    <name evidence="2" type="ORF">KFL_001750140</name>
</gene>
<dbReference type="EMBL" id="DF237124">
    <property type="protein sequence ID" value="GAQ84077.1"/>
    <property type="molecule type" value="Genomic_DNA"/>
</dbReference>
<name>A0A1Y1I5S3_KLENI</name>
<protein>
    <submittedName>
        <fullName evidence="2">Uncharacterized protein</fullName>
    </submittedName>
</protein>
<sequence>MAATASCALLDCSTQLSCLRAPASSRRFASPSSGCTIVCKTQRHSRYEKSKKHARQGHATIPQHGPVVPSKLRSGPAPRAQVRTKPGTMEARKERGSSHPEPDHVEESSFAQTLSVSATVAEEMQATAKGVSAEIPSGSLVETPQPVAQEATEKLSGSHWDDFWAPRLFWVFRALGTVVD</sequence>
<evidence type="ECO:0000313" key="2">
    <source>
        <dbReference type="EMBL" id="GAQ84077.1"/>
    </source>
</evidence>
<feature type="compositionally biased region" description="Basic and acidic residues" evidence="1">
    <location>
        <begin position="90"/>
        <end position="107"/>
    </location>
</feature>
<dbReference type="AlphaFoldDB" id="A0A1Y1I5S3"/>
<dbReference type="Proteomes" id="UP000054558">
    <property type="component" value="Unassembled WGS sequence"/>
</dbReference>
<feature type="region of interest" description="Disordered" evidence="1">
    <location>
        <begin position="46"/>
        <end position="108"/>
    </location>
</feature>